<evidence type="ECO:0000256" key="4">
    <source>
        <dbReference type="ARBA" id="ARBA00023134"/>
    </source>
</evidence>
<keyword evidence="5 6" id="KW-0143">Chaperone</keyword>
<evidence type="ECO:0000256" key="3">
    <source>
        <dbReference type="ARBA" id="ARBA00022988"/>
    </source>
</evidence>
<dbReference type="AlphaFoldDB" id="A0A0D6PB85"/>
<dbReference type="GO" id="GO:0005737">
    <property type="term" value="C:cytoplasm"/>
    <property type="evidence" value="ECO:0007669"/>
    <property type="project" value="UniProtKB-SubCell"/>
</dbReference>
<name>A0A0D6PB85_9PROT</name>
<dbReference type="RefSeq" id="WP_175556489.1">
    <property type="nucleotide sequence ID" value="NZ_BANC01000011.1"/>
</dbReference>
<dbReference type="InterPro" id="IPR027417">
    <property type="entry name" value="P-loop_NTPase"/>
</dbReference>
<dbReference type="PANTHER" id="PTHR31715">
    <property type="entry name" value="UREASE ACCESSORY PROTEIN G"/>
    <property type="match status" value="1"/>
</dbReference>
<proteinExistence type="inferred from homology"/>
<dbReference type="Gene3D" id="3.40.50.300">
    <property type="entry name" value="P-loop containing nucleotide triphosphate hydrolases"/>
    <property type="match status" value="1"/>
</dbReference>
<dbReference type="InterPro" id="IPR004400">
    <property type="entry name" value="UreG"/>
</dbReference>
<evidence type="ECO:0000256" key="2">
    <source>
        <dbReference type="ARBA" id="ARBA00022741"/>
    </source>
</evidence>
<keyword evidence="6" id="KW-0963">Cytoplasm</keyword>
<dbReference type="EMBL" id="BANC01000011">
    <property type="protein sequence ID" value="GAN78927.1"/>
    <property type="molecule type" value="Genomic_DNA"/>
</dbReference>
<dbReference type="Proteomes" id="UP000032668">
    <property type="component" value="Unassembled WGS sequence"/>
</dbReference>
<comment type="function">
    <text evidence="6">Facilitates the functional incorporation of the urease nickel metallocenter. This process requires GTP hydrolysis, probably effectuated by UreG.</text>
</comment>
<accession>A0A0D6PB85</accession>
<evidence type="ECO:0000256" key="6">
    <source>
        <dbReference type="HAMAP-Rule" id="MF_01389"/>
    </source>
</evidence>
<dbReference type="SUPFAM" id="SSF52540">
    <property type="entry name" value="P-loop containing nucleoside triphosphate hydrolases"/>
    <property type="match status" value="1"/>
</dbReference>
<keyword evidence="2 6" id="KW-0547">Nucleotide-binding</keyword>
<feature type="domain" description="CobW/HypB/UreG nucleotide-binding" evidence="7">
    <location>
        <begin position="6"/>
        <end position="176"/>
    </location>
</feature>
<feature type="binding site" evidence="6">
    <location>
        <begin position="10"/>
        <end position="17"/>
    </location>
    <ligand>
        <name>GTP</name>
        <dbReference type="ChEBI" id="CHEBI:37565"/>
    </ligand>
</feature>
<comment type="similarity">
    <text evidence="1 6">Belongs to the SIMIBI class G3E GTPase family. UreG subfamily.</text>
</comment>
<organism evidence="8 9">
    <name type="scientific">Acidocella aminolytica 101 = DSM 11237</name>
    <dbReference type="NCBI Taxonomy" id="1120923"/>
    <lineage>
        <taxon>Bacteria</taxon>
        <taxon>Pseudomonadati</taxon>
        <taxon>Pseudomonadota</taxon>
        <taxon>Alphaproteobacteria</taxon>
        <taxon>Acetobacterales</taxon>
        <taxon>Acidocellaceae</taxon>
        <taxon>Acidocella</taxon>
    </lineage>
</organism>
<reference evidence="8 9" key="1">
    <citation type="submission" date="2012-11" db="EMBL/GenBank/DDBJ databases">
        <title>Whole genome sequence of Acidocella aminolytica 101 = DSM 11237.</title>
        <authorList>
            <person name="Azuma Y."/>
            <person name="Higashiura N."/>
            <person name="Hirakawa H."/>
            <person name="Matsushita K."/>
        </authorList>
    </citation>
    <scope>NUCLEOTIDE SEQUENCE [LARGE SCALE GENOMIC DNA]</scope>
    <source>
        <strain evidence="9">101 / DSM 11237</strain>
    </source>
</reference>
<comment type="caution">
    <text evidence="8">The sequence shown here is derived from an EMBL/GenBank/DDBJ whole genome shotgun (WGS) entry which is preliminary data.</text>
</comment>
<keyword evidence="9" id="KW-1185">Reference proteome</keyword>
<gene>
    <name evidence="6" type="primary">ureG</name>
    <name evidence="8" type="ORF">Aam_011_048</name>
</gene>
<sequence>MTAARIGIGGPVGSGKTALIEALIPVLQRRRINFAVITNDLVTAEDAERLRRSGLIDPARVGAVEAGACPHTVIREDPTLNMLAGDRMEASIPGLELIIYESGGDNLASTFSLDLVDWWIFVIDVAGGDDIPRKRGPGVLRCDLLIINKTDLAPHVGVDLEKMLEEAREARSGKPLIATNARGGEGVEALADAIAEAVLFTQPA</sequence>
<evidence type="ECO:0000256" key="1">
    <source>
        <dbReference type="ARBA" id="ARBA00005732"/>
    </source>
</evidence>
<keyword evidence="4 6" id="KW-0342">GTP-binding</keyword>
<comment type="subcellular location">
    <subcellularLocation>
        <location evidence="6">Cytoplasm</location>
    </subcellularLocation>
</comment>
<evidence type="ECO:0000259" key="7">
    <source>
        <dbReference type="Pfam" id="PF02492"/>
    </source>
</evidence>
<evidence type="ECO:0000313" key="8">
    <source>
        <dbReference type="EMBL" id="GAN78927.1"/>
    </source>
</evidence>
<dbReference type="STRING" id="1120923.SAMN02746095_01797"/>
<keyword evidence="3 6" id="KW-0996">Nickel insertion</keyword>
<dbReference type="PANTHER" id="PTHR31715:SF0">
    <property type="entry name" value="UREASE ACCESSORY PROTEIN G"/>
    <property type="match status" value="1"/>
</dbReference>
<dbReference type="HAMAP" id="MF_01389">
    <property type="entry name" value="UreG"/>
    <property type="match status" value="1"/>
</dbReference>
<evidence type="ECO:0000313" key="9">
    <source>
        <dbReference type="Proteomes" id="UP000032668"/>
    </source>
</evidence>
<dbReference type="PIRSF" id="PIRSF005624">
    <property type="entry name" value="Ni-bind_GTPase"/>
    <property type="match status" value="1"/>
</dbReference>
<dbReference type="GO" id="GO:0016151">
    <property type="term" value="F:nickel cation binding"/>
    <property type="evidence" value="ECO:0007669"/>
    <property type="project" value="UniProtKB-UniRule"/>
</dbReference>
<protein>
    <recommendedName>
        <fullName evidence="6">Urease accessory protein UreG</fullName>
    </recommendedName>
</protein>
<dbReference type="GO" id="GO:0003924">
    <property type="term" value="F:GTPase activity"/>
    <property type="evidence" value="ECO:0007669"/>
    <property type="project" value="InterPro"/>
</dbReference>
<dbReference type="GO" id="GO:0005525">
    <property type="term" value="F:GTP binding"/>
    <property type="evidence" value="ECO:0007669"/>
    <property type="project" value="UniProtKB-KW"/>
</dbReference>
<dbReference type="GO" id="GO:0043419">
    <property type="term" value="P:urea catabolic process"/>
    <property type="evidence" value="ECO:0007669"/>
    <property type="project" value="InterPro"/>
</dbReference>
<comment type="subunit">
    <text evidence="6">Homodimer. UreD, UreF and UreG form a complex that acts as a GTP-hydrolysis-dependent molecular chaperone, activating the urease apoprotein by helping to assemble the nickel containing metallocenter of UreC. The UreE protein probably delivers the nickel.</text>
</comment>
<dbReference type="InterPro" id="IPR003495">
    <property type="entry name" value="CobW/HypB/UreG_nucleotide-bd"/>
</dbReference>
<dbReference type="Pfam" id="PF02492">
    <property type="entry name" value="cobW"/>
    <property type="match status" value="1"/>
</dbReference>
<evidence type="ECO:0000256" key="5">
    <source>
        <dbReference type="ARBA" id="ARBA00023186"/>
    </source>
</evidence>
<dbReference type="NCBIfam" id="TIGR00101">
    <property type="entry name" value="ureG"/>
    <property type="match status" value="1"/>
</dbReference>